<dbReference type="OrthoDB" id="2247630at2"/>
<dbReference type="InterPro" id="IPR029058">
    <property type="entry name" value="AB_hydrolase_fold"/>
</dbReference>
<dbReference type="SUPFAM" id="SSF53474">
    <property type="entry name" value="alpha/beta-Hydrolases"/>
    <property type="match status" value="1"/>
</dbReference>
<name>A0A4R0NN85_9SPHI</name>
<dbReference type="Pfam" id="PF00561">
    <property type="entry name" value="Abhydrolase_1"/>
    <property type="match status" value="1"/>
</dbReference>
<dbReference type="InterPro" id="IPR000073">
    <property type="entry name" value="AB_hydrolase_1"/>
</dbReference>
<reference evidence="2 3" key="1">
    <citation type="submission" date="2019-02" db="EMBL/GenBank/DDBJ databases">
        <title>Pedobacter sp. RP-1-14 sp. nov., isolated from Arctic soil.</title>
        <authorList>
            <person name="Dahal R.H."/>
        </authorList>
    </citation>
    <scope>NUCLEOTIDE SEQUENCE [LARGE SCALE GENOMIC DNA]</scope>
    <source>
        <strain evidence="2 3">RP-1-14</strain>
    </source>
</reference>
<keyword evidence="3" id="KW-1185">Reference proteome</keyword>
<dbReference type="PANTHER" id="PTHR46331">
    <property type="entry name" value="VALACYCLOVIR HYDROLASE"/>
    <property type="match status" value="1"/>
</dbReference>
<dbReference type="EMBL" id="SJSL01000002">
    <property type="protein sequence ID" value="TCD01408.1"/>
    <property type="molecule type" value="Genomic_DNA"/>
</dbReference>
<dbReference type="Proteomes" id="UP000293347">
    <property type="component" value="Unassembled WGS sequence"/>
</dbReference>
<dbReference type="AlphaFoldDB" id="A0A4R0NN85"/>
<sequence>MKRAIIYAVLAGTISLSCNNNGEMKNQHKSEMETKKSNLPVTKGYSKVNGLEMYYEVYGNGKPLVLIHGGGSTIQSNFGKMLPMLARNRKVIVMELQAHGRTEDREKESSFEQDADDVALLLNNLKIEKADVLGFSNGATTTIQLALRHPNIIDKMILGSALYKRNGVPEQFWDFMSQANVSSMPQELKDAYMSVNPDSVGLKTMHDRDAKRMVKFKDIPDQQIQSIKIPTLIIIGDKDVIKPEHALELHRKIDGSKLLIVPGLHGEYLGEITTLKSGNIEYAKVLPLLKSFLNK</sequence>
<evidence type="ECO:0000259" key="1">
    <source>
        <dbReference type="Pfam" id="PF00561"/>
    </source>
</evidence>
<feature type="domain" description="AB hydrolase-1" evidence="1">
    <location>
        <begin position="62"/>
        <end position="163"/>
    </location>
</feature>
<dbReference type="RefSeq" id="WP_131596201.1">
    <property type="nucleotide sequence ID" value="NZ_SJSL01000002.1"/>
</dbReference>
<evidence type="ECO:0000313" key="3">
    <source>
        <dbReference type="Proteomes" id="UP000293347"/>
    </source>
</evidence>
<dbReference type="PANTHER" id="PTHR46331:SF2">
    <property type="entry name" value="VALACYCLOVIR HYDROLASE"/>
    <property type="match status" value="1"/>
</dbReference>
<organism evidence="2 3">
    <name type="scientific">Pedobacter psychroterrae</name>
    <dbReference type="NCBI Taxonomy" id="2530453"/>
    <lineage>
        <taxon>Bacteria</taxon>
        <taxon>Pseudomonadati</taxon>
        <taxon>Bacteroidota</taxon>
        <taxon>Sphingobacteriia</taxon>
        <taxon>Sphingobacteriales</taxon>
        <taxon>Sphingobacteriaceae</taxon>
        <taxon>Pedobacter</taxon>
    </lineage>
</organism>
<protein>
    <submittedName>
        <fullName evidence="2">Alpha/beta hydrolase</fullName>
    </submittedName>
</protein>
<dbReference type="PROSITE" id="PS51257">
    <property type="entry name" value="PROKAR_LIPOPROTEIN"/>
    <property type="match status" value="1"/>
</dbReference>
<proteinExistence type="predicted"/>
<keyword evidence="2" id="KW-0378">Hydrolase</keyword>
<dbReference type="GO" id="GO:0017171">
    <property type="term" value="F:serine hydrolase activity"/>
    <property type="evidence" value="ECO:0007669"/>
    <property type="project" value="TreeGrafter"/>
</dbReference>
<evidence type="ECO:0000313" key="2">
    <source>
        <dbReference type="EMBL" id="TCD01408.1"/>
    </source>
</evidence>
<accession>A0A4R0NN85</accession>
<comment type="caution">
    <text evidence="2">The sequence shown here is derived from an EMBL/GenBank/DDBJ whole genome shotgun (WGS) entry which is preliminary data.</text>
</comment>
<gene>
    <name evidence="2" type="ORF">EZ437_11725</name>
</gene>
<dbReference type="Gene3D" id="3.40.50.1820">
    <property type="entry name" value="alpha/beta hydrolase"/>
    <property type="match status" value="1"/>
</dbReference>